<feature type="region of interest" description="Disordered" evidence="1">
    <location>
        <begin position="1"/>
        <end position="177"/>
    </location>
</feature>
<reference evidence="3 4" key="1">
    <citation type="submission" date="2020-04" db="EMBL/GenBank/DDBJ databases">
        <authorList>
            <person name="Alioto T."/>
            <person name="Alioto T."/>
            <person name="Gomez Garrido J."/>
        </authorList>
    </citation>
    <scope>NUCLEOTIDE SEQUENCE [LARGE SCALE GENOMIC DNA]</scope>
</reference>
<feature type="compositionally biased region" description="Acidic residues" evidence="1">
    <location>
        <begin position="266"/>
        <end position="277"/>
    </location>
</feature>
<feature type="domain" description="AATF leucine zipper-containing" evidence="2">
    <location>
        <begin position="173"/>
        <end position="326"/>
    </location>
</feature>
<dbReference type="PANTHER" id="PTHR15565:SF0">
    <property type="entry name" value="PROTEIN AATF"/>
    <property type="match status" value="1"/>
</dbReference>
<feature type="compositionally biased region" description="Acidic residues" evidence="1">
    <location>
        <begin position="80"/>
        <end position="143"/>
    </location>
</feature>
<feature type="compositionally biased region" description="Polar residues" evidence="1">
    <location>
        <begin position="48"/>
        <end position="60"/>
    </location>
</feature>
<organism evidence="3 4">
    <name type="scientific">Cloeon dipterum</name>
    <dbReference type="NCBI Taxonomy" id="197152"/>
    <lineage>
        <taxon>Eukaryota</taxon>
        <taxon>Metazoa</taxon>
        <taxon>Ecdysozoa</taxon>
        <taxon>Arthropoda</taxon>
        <taxon>Hexapoda</taxon>
        <taxon>Insecta</taxon>
        <taxon>Pterygota</taxon>
        <taxon>Palaeoptera</taxon>
        <taxon>Ephemeroptera</taxon>
        <taxon>Pisciforma</taxon>
        <taxon>Baetidae</taxon>
        <taxon>Cloeon</taxon>
    </lineage>
</organism>
<keyword evidence="4" id="KW-1185">Reference proteome</keyword>
<dbReference type="AlphaFoldDB" id="A0A8S1CRC1"/>
<dbReference type="GO" id="GO:0006357">
    <property type="term" value="P:regulation of transcription by RNA polymerase II"/>
    <property type="evidence" value="ECO:0007669"/>
    <property type="project" value="TreeGrafter"/>
</dbReference>
<dbReference type="OrthoDB" id="5783963at2759"/>
<dbReference type="Pfam" id="PF13339">
    <property type="entry name" value="AATF-Che1"/>
    <property type="match status" value="1"/>
</dbReference>
<dbReference type="Proteomes" id="UP000494165">
    <property type="component" value="Unassembled WGS sequence"/>
</dbReference>
<evidence type="ECO:0000256" key="1">
    <source>
        <dbReference type="SAM" id="MobiDB-lite"/>
    </source>
</evidence>
<dbReference type="PANTHER" id="PTHR15565">
    <property type="entry name" value="AATF PROTEIN APOPTOSIS ANTAGONIZING TRANSCRIPTION FACTOR"/>
    <property type="match status" value="1"/>
</dbReference>
<dbReference type="InterPro" id="IPR025160">
    <property type="entry name" value="AATF"/>
</dbReference>
<comment type="caution">
    <text evidence="3">The sequence shown here is derived from an EMBL/GenBank/DDBJ whole genome shotgun (WGS) entry which is preliminary data.</text>
</comment>
<gene>
    <name evidence="3" type="ORF">CLODIP_2_CD08149</name>
</gene>
<proteinExistence type="predicted"/>
<dbReference type="InterPro" id="IPR039223">
    <property type="entry name" value="AATF/Bfr2"/>
</dbReference>
<dbReference type="EMBL" id="CADEPI010000053">
    <property type="protein sequence ID" value="CAB3370612.1"/>
    <property type="molecule type" value="Genomic_DNA"/>
</dbReference>
<protein>
    <recommendedName>
        <fullName evidence="2">AATF leucine zipper-containing domain-containing protein</fullName>
    </recommendedName>
</protein>
<feature type="region of interest" description="Disordered" evidence="1">
    <location>
        <begin position="254"/>
        <end position="293"/>
    </location>
</feature>
<dbReference type="GO" id="GO:0005730">
    <property type="term" value="C:nucleolus"/>
    <property type="evidence" value="ECO:0007669"/>
    <property type="project" value="TreeGrafter"/>
</dbReference>
<feature type="compositionally biased region" description="Basic and acidic residues" evidence="1">
    <location>
        <begin position="149"/>
        <end position="162"/>
    </location>
</feature>
<evidence type="ECO:0000313" key="3">
    <source>
        <dbReference type="EMBL" id="CAB3370612.1"/>
    </source>
</evidence>
<evidence type="ECO:0000313" key="4">
    <source>
        <dbReference type="Proteomes" id="UP000494165"/>
    </source>
</evidence>
<accession>A0A8S1CRC1</accession>
<sequence>MSSKKPALAEEFASLIQPHDIAPDPEDDAEEATRAKLVDTYDDEPQEEQQASVLRRQTVSFDDKRYAGRKISRKDLNRSDDEDESLESSADEDEGASSSDAEEIADGERDESEDDQADEVDEEEEDESSDSDDDSEEYDDADGDMFPQTEKEKSDKEGDTKFPHFSTSDPKSEVKKGNAVKNQLMLWENLLEIRIQMQKTLKFANQMPIAENFRKFADEGGKEFKSAQLKCINGTTKLLDSLIELQVTLFKQNPETKSLSSKESAKEDDEEIPSSEDEAGKPEESPAEMMPPKKKMRIEDYESSIGCVHNNFLSYRNSTIQKWSEKTRMSQGKFNSKNFSAFEQSALKQIEHILADKNRLLKRTRVQRSNYRILGSESGDDEEKVNFKLSVSTNSLSFL</sequence>
<name>A0A8S1CRC1_9INSE</name>
<evidence type="ECO:0000259" key="2">
    <source>
        <dbReference type="Pfam" id="PF13339"/>
    </source>
</evidence>